<sequence length="458" mass="51178">MHMQKTIIGACGLALSLIASSVAAQSLSQSEIDQLGTTLTPIGAEKAGNAAGTIPEWTGGLPTDAGKSMDNHFLENPFKGAQPEFVITAQNYQQYRENLTPGQVAMFERYPETFRMPVYQTQRTVGYPQEIYDQVKRTAGQAKLVNGGDGIENVTPGASFVFPVPKSGAEVIWNHMTRYRLNVHRWYMQAMPQTNGSFTLIKLEEEVGYPNLMPDIDPASMPNTLLFFKQRVNAPARLAGNVLLVHDSLDQLKEPRMAWVYNAGQRRVRRAPQVAYDGPGTASDGMRTSDNFSMYNGAPDRYNWKLVGKKEVFLPYNSGKLTEQGLKYADVLKAGHVNPEHTRFELHRVWEVQGDVKQGQRHIYAQRNFFVDEDSWQIGLADHYDGRGTLWRVGEGHIAFNYKHKIPGYALETLYDLLAGRYIALGMYTEEASAPQYGGTPPTYNQFTPAALRASGVR</sequence>
<protein>
    <recommendedName>
        <fullName evidence="3">Outer membrane lipoprotein-sorting protein</fullName>
    </recommendedName>
</protein>
<dbReference type="Gene3D" id="2.50.20.10">
    <property type="entry name" value="Lipoprotein localisation LolA/LolB/LppX"/>
    <property type="match status" value="1"/>
</dbReference>
<gene>
    <name evidence="2" type="ORF">BN1049_02708</name>
</gene>
<feature type="signal peptide" evidence="1">
    <location>
        <begin position="1"/>
        <end position="24"/>
    </location>
</feature>
<proteinExistence type="predicted"/>
<evidence type="ECO:0008006" key="3">
    <source>
        <dbReference type="Google" id="ProtNLM"/>
    </source>
</evidence>
<keyword evidence="1" id="KW-0732">Signal</keyword>
<name>A0A078MJA7_9PSED</name>
<dbReference type="CDD" id="cd16329">
    <property type="entry name" value="LolA_like"/>
    <property type="match status" value="1"/>
</dbReference>
<organism evidence="2">
    <name type="scientific">Pseudomonas saudimassiliensis</name>
    <dbReference type="NCBI Taxonomy" id="1461581"/>
    <lineage>
        <taxon>Bacteria</taxon>
        <taxon>Pseudomonadati</taxon>
        <taxon>Pseudomonadota</taxon>
        <taxon>Gammaproteobacteria</taxon>
        <taxon>Pseudomonadales</taxon>
        <taxon>Pseudomonadaceae</taxon>
        <taxon>Pseudomonas</taxon>
    </lineage>
</organism>
<evidence type="ECO:0000313" key="2">
    <source>
        <dbReference type="EMBL" id="CEA06324.1"/>
    </source>
</evidence>
<dbReference type="InterPro" id="IPR010752">
    <property type="entry name" value="DUF1329"/>
</dbReference>
<dbReference type="EMBL" id="LK391969">
    <property type="protein sequence ID" value="CEF27749.1"/>
    <property type="molecule type" value="Genomic_DNA"/>
</dbReference>
<dbReference type="PATRIC" id="fig|1461581.3.peg.2667"/>
<accession>A0A078MJA7</accession>
<dbReference type="Pfam" id="PF07044">
    <property type="entry name" value="DUF1329"/>
    <property type="match status" value="1"/>
</dbReference>
<dbReference type="AlphaFoldDB" id="A0A078MJA7"/>
<feature type="chain" id="PRO_5007378017" description="Outer membrane lipoprotein-sorting protein" evidence="1">
    <location>
        <begin position="25"/>
        <end position="458"/>
    </location>
</feature>
<reference evidence="2" key="1">
    <citation type="submission" date="2014-07" db="EMBL/GenBank/DDBJ databases">
        <authorList>
            <person name="Urmite Genomes Urmite Genomes"/>
        </authorList>
    </citation>
    <scope>NUCLEOTIDE SEQUENCE</scope>
    <source>
        <strain evidence="2">12M76_air</strain>
    </source>
</reference>
<dbReference type="EMBL" id="LM997413">
    <property type="protein sequence ID" value="CEA06324.1"/>
    <property type="molecule type" value="Genomic_DNA"/>
</dbReference>
<evidence type="ECO:0000256" key="1">
    <source>
        <dbReference type="SAM" id="SignalP"/>
    </source>
</evidence>